<dbReference type="Gene3D" id="1.10.510.10">
    <property type="entry name" value="Transferase(Phosphotransferase) domain 1"/>
    <property type="match status" value="1"/>
</dbReference>
<gene>
    <name evidence="3" type="ORF">RirG_176870</name>
</gene>
<dbReference type="PROSITE" id="PS00107">
    <property type="entry name" value="PROTEIN_KINASE_ATP"/>
    <property type="match status" value="1"/>
</dbReference>
<dbReference type="SUPFAM" id="SSF56112">
    <property type="entry name" value="Protein kinase-like (PK-like)"/>
    <property type="match status" value="1"/>
</dbReference>
<dbReference type="InterPro" id="IPR011009">
    <property type="entry name" value="Kinase-like_dom_sf"/>
</dbReference>
<dbReference type="OrthoDB" id="442451at2759"/>
<dbReference type="GO" id="GO:0005524">
    <property type="term" value="F:ATP binding"/>
    <property type="evidence" value="ECO:0007669"/>
    <property type="project" value="UniProtKB-UniRule"/>
</dbReference>
<dbReference type="Pfam" id="PF08238">
    <property type="entry name" value="Sel1"/>
    <property type="match status" value="6"/>
</dbReference>
<dbReference type="InterPro" id="IPR000719">
    <property type="entry name" value="Prot_kinase_dom"/>
</dbReference>
<dbReference type="PROSITE" id="PS50011">
    <property type="entry name" value="PROTEIN_KINASE_DOM"/>
    <property type="match status" value="1"/>
</dbReference>
<protein>
    <submittedName>
        <fullName evidence="3">Ste7p</fullName>
    </submittedName>
</protein>
<organism evidence="3 4">
    <name type="scientific">Rhizophagus irregularis (strain DAOM 197198w)</name>
    <name type="common">Glomus intraradices</name>
    <dbReference type="NCBI Taxonomy" id="1432141"/>
    <lineage>
        <taxon>Eukaryota</taxon>
        <taxon>Fungi</taxon>
        <taxon>Fungi incertae sedis</taxon>
        <taxon>Mucoromycota</taxon>
        <taxon>Glomeromycotina</taxon>
        <taxon>Glomeromycetes</taxon>
        <taxon>Glomerales</taxon>
        <taxon>Glomeraceae</taxon>
        <taxon>Rhizophagus</taxon>
    </lineage>
</organism>
<keyword evidence="1" id="KW-0547">Nucleotide-binding</keyword>
<dbReference type="AlphaFoldDB" id="A0A015K092"/>
<reference evidence="3 4" key="1">
    <citation type="submission" date="2014-02" db="EMBL/GenBank/DDBJ databases">
        <title>Single nucleus genome sequencing reveals high similarity among nuclei of an endomycorrhizal fungus.</title>
        <authorList>
            <person name="Lin K."/>
            <person name="Geurts R."/>
            <person name="Zhang Z."/>
            <person name="Limpens E."/>
            <person name="Saunders D.G."/>
            <person name="Mu D."/>
            <person name="Pang E."/>
            <person name="Cao H."/>
            <person name="Cha H."/>
            <person name="Lin T."/>
            <person name="Zhou Q."/>
            <person name="Shang Y."/>
            <person name="Li Y."/>
            <person name="Ivanov S."/>
            <person name="Sharma T."/>
            <person name="Velzen R.V."/>
            <person name="Ruijter N.D."/>
            <person name="Aanen D.K."/>
            <person name="Win J."/>
            <person name="Kamoun S."/>
            <person name="Bisseling T."/>
            <person name="Huang S."/>
        </authorList>
    </citation>
    <scope>NUCLEOTIDE SEQUENCE [LARGE SCALE GENOMIC DNA]</scope>
    <source>
        <strain evidence="4">DAOM197198w</strain>
    </source>
</reference>
<dbReference type="InterPro" id="IPR001245">
    <property type="entry name" value="Ser-Thr/Tyr_kinase_cat_dom"/>
</dbReference>
<dbReference type="PANTHER" id="PTHR44329:SF293">
    <property type="entry name" value="MITOGEN-ACTIVATED PROTEIN KINASE KINASE KINASE"/>
    <property type="match status" value="1"/>
</dbReference>
<dbReference type="EMBL" id="JEMT01025850">
    <property type="protein sequence ID" value="EXX60779.1"/>
    <property type="molecule type" value="Genomic_DNA"/>
</dbReference>
<dbReference type="Pfam" id="PF00069">
    <property type="entry name" value="Pkinase"/>
    <property type="match status" value="1"/>
</dbReference>
<dbReference type="Proteomes" id="UP000022910">
    <property type="component" value="Unassembled WGS sequence"/>
</dbReference>
<keyword evidence="1" id="KW-0067">ATP-binding</keyword>
<dbReference type="InterPro" id="IPR011990">
    <property type="entry name" value="TPR-like_helical_dom_sf"/>
</dbReference>
<sequence>MSETNEWANWIEEAISKKHIRYYEYEYFSNIQEIGVGGFGKIYRANYKSSEQYLVLKSLLNLDNIAIKELVNELELQRDVTFHDNIISFHGITTEKGNQHEAFKKYLLVMEYADGGSLKKFLKENKDITWKDKCKLAYQLSCAVACLHDEGIVHRDLHSNNVLVHQGNIKLADFGLSKKVGDASKTQRELFGVVPYIDPKRFGSRTYSLNKKSDVYSIGVLLWEISKGQPPFYVEGESYDASLAIQILQGSRESTVPGTPADYVKLYSECWDGDPDKRPSIQEVVDRLKSMVSQSDTTSQQQIESDQIPSKNMTMNSAENYASHGDLSQIIRSFDKMNMETFTSTSNKQGFILPENELNLNAVESAMSSSDIEPPQNAEVEEIIKFIFEVTNRINEVNEKSFRKKHILDFLKNNNINSQEIHDWLLKHQYSSMNATFLLGYFNYYGIETVENHDRAFNFFSKASKQNHMLARYFVGKCYQNGYGTTKNESMAFRYFEKLANENFAIGQLEVGYCYNLGLGVNEDPEKAIHWYEKASDNGNVAATYKLGQKYINGMGVSKNLEKAFELFKRSAEKGYLDGMVMLGVCYNGGIGTNIDWTKGFECYEKAANLGNMIAQYNLANMYKNGEGTEKNMEMAIHWFKVSAEQGYSNAQKQLDRLLKS</sequence>
<feature type="domain" description="Protein kinase" evidence="2">
    <location>
        <begin position="28"/>
        <end position="292"/>
    </location>
</feature>
<dbReference type="InterPro" id="IPR017441">
    <property type="entry name" value="Protein_kinase_ATP_BS"/>
</dbReference>
<dbReference type="InterPro" id="IPR051681">
    <property type="entry name" value="Ser/Thr_Kinases-Pseudokinases"/>
</dbReference>
<dbReference type="PANTHER" id="PTHR44329">
    <property type="entry name" value="SERINE/THREONINE-PROTEIN KINASE TNNI3K-RELATED"/>
    <property type="match status" value="1"/>
</dbReference>
<dbReference type="Gene3D" id="1.25.40.10">
    <property type="entry name" value="Tetratricopeptide repeat domain"/>
    <property type="match status" value="2"/>
</dbReference>
<accession>A0A015K092</accession>
<dbReference type="InterPro" id="IPR006597">
    <property type="entry name" value="Sel1-like"/>
</dbReference>
<evidence type="ECO:0000313" key="4">
    <source>
        <dbReference type="Proteomes" id="UP000022910"/>
    </source>
</evidence>
<proteinExistence type="predicted"/>
<feature type="binding site" evidence="1">
    <location>
        <position position="57"/>
    </location>
    <ligand>
        <name>ATP</name>
        <dbReference type="ChEBI" id="CHEBI:30616"/>
    </ligand>
</feature>
<evidence type="ECO:0000313" key="3">
    <source>
        <dbReference type="EMBL" id="EXX60779.1"/>
    </source>
</evidence>
<dbReference type="GO" id="GO:0004674">
    <property type="term" value="F:protein serine/threonine kinase activity"/>
    <property type="evidence" value="ECO:0007669"/>
    <property type="project" value="TreeGrafter"/>
</dbReference>
<dbReference type="HOGENOM" id="CLU_000288_7_12_1"/>
<comment type="caution">
    <text evidence="3">The sequence shown here is derived from an EMBL/GenBank/DDBJ whole genome shotgun (WGS) entry which is preliminary data.</text>
</comment>
<dbReference type="SUPFAM" id="SSF81901">
    <property type="entry name" value="HCP-like"/>
    <property type="match status" value="2"/>
</dbReference>
<keyword evidence="4" id="KW-1185">Reference proteome</keyword>
<name>A0A015K092_RHIIW</name>
<evidence type="ECO:0000259" key="2">
    <source>
        <dbReference type="PROSITE" id="PS50011"/>
    </source>
</evidence>
<evidence type="ECO:0000256" key="1">
    <source>
        <dbReference type="PROSITE-ProRule" id="PRU10141"/>
    </source>
</evidence>
<dbReference type="PRINTS" id="PR00109">
    <property type="entry name" value="TYRKINASE"/>
</dbReference>
<dbReference type="SMART" id="SM00671">
    <property type="entry name" value="SEL1"/>
    <property type="match status" value="6"/>
</dbReference>